<proteinExistence type="predicted"/>
<organism evidence="1 2">
    <name type="scientific">Cytobacillus oceanisediminis</name>
    <dbReference type="NCBI Taxonomy" id="665099"/>
    <lineage>
        <taxon>Bacteria</taxon>
        <taxon>Bacillati</taxon>
        <taxon>Bacillota</taxon>
        <taxon>Bacilli</taxon>
        <taxon>Bacillales</taxon>
        <taxon>Bacillaceae</taxon>
        <taxon>Cytobacillus</taxon>
    </lineage>
</organism>
<dbReference type="AlphaFoldDB" id="A0A562K6I1"/>
<accession>A0A562K6I1</accession>
<keyword evidence="2" id="KW-1185">Reference proteome</keyword>
<sequence length="88" mass="10500">MLFPLFQEIRSFSDFKFTHATGFFPMYRVRKLKHSVSRKPFGVPFNMELPFNRIQSLNLRFLDTRMLKDEAMKSGLRMLEVLKPNLTL</sequence>
<dbReference type="EMBL" id="VLKI01000001">
    <property type="protein sequence ID" value="TWH90815.1"/>
    <property type="molecule type" value="Genomic_DNA"/>
</dbReference>
<gene>
    <name evidence="1" type="ORF">IQ19_00265</name>
</gene>
<comment type="caution">
    <text evidence="1">The sequence shown here is derived from an EMBL/GenBank/DDBJ whole genome shotgun (WGS) entry which is preliminary data.</text>
</comment>
<evidence type="ECO:0000313" key="2">
    <source>
        <dbReference type="Proteomes" id="UP000318667"/>
    </source>
</evidence>
<name>A0A562K6I1_9BACI</name>
<dbReference type="Proteomes" id="UP000318667">
    <property type="component" value="Unassembled WGS sequence"/>
</dbReference>
<protein>
    <submittedName>
        <fullName evidence="1">Uncharacterized protein</fullName>
    </submittedName>
</protein>
<evidence type="ECO:0000313" key="1">
    <source>
        <dbReference type="EMBL" id="TWH90815.1"/>
    </source>
</evidence>
<reference evidence="1 2" key="1">
    <citation type="journal article" date="2015" name="Stand. Genomic Sci.">
        <title>Genomic Encyclopedia of Bacterial and Archaeal Type Strains, Phase III: the genomes of soil and plant-associated and newly described type strains.</title>
        <authorList>
            <person name="Whitman W.B."/>
            <person name="Woyke T."/>
            <person name="Klenk H.P."/>
            <person name="Zhou Y."/>
            <person name="Lilburn T.G."/>
            <person name="Beck B.J."/>
            <person name="De Vos P."/>
            <person name="Vandamme P."/>
            <person name="Eisen J.A."/>
            <person name="Garrity G."/>
            <person name="Hugenholtz P."/>
            <person name="Kyrpides N.C."/>
        </authorList>
    </citation>
    <scope>NUCLEOTIDE SEQUENCE [LARGE SCALE GENOMIC DNA]</scope>
    <source>
        <strain evidence="1 2">CGMCC 1.10115</strain>
    </source>
</reference>